<dbReference type="KEGG" id="alam:RT761_01624"/>
<keyword evidence="3" id="KW-1185">Reference proteome</keyword>
<dbReference type="Proteomes" id="UP000594463">
    <property type="component" value="Chromosome"/>
</dbReference>
<dbReference type="Pfam" id="PF18480">
    <property type="entry name" value="DUF5615"/>
    <property type="match status" value="1"/>
</dbReference>
<evidence type="ECO:0000313" key="3">
    <source>
        <dbReference type="Proteomes" id="UP000594463"/>
    </source>
</evidence>
<protein>
    <recommendedName>
        <fullName evidence="1">DUF5615 domain-containing protein</fullName>
    </recommendedName>
</protein>
<evidence type="ECO:0000313" key="2">
    <source>
        <dbReference type="EMBL" id="QPM68404.1"/>
    </source>
</evidence>
<name>A0A7T1AM24_ATRLM</name>
<feature type="domain" description="DUF5615" evidence="1">
    <location>
        <begin position="1"/>
        <end position="108"/>
    </location>
</feature>
<gene>
    <name evidence="2" type="ORF">RT761_01624</name>
</gene>
<sequence length="117" mass="13459">MRFLLDECVGPVVARWLQNLNHDVISIYDTNRGIADQQVLQKAVREKRILITNDKDFGDMVIRKKKKHCGIILLRLEDERSSNKVAVLTNLFEKYSDDLSDAFVVVSESGVRIIKNK</sequence>
<dbReference type="AlphaFoldDB" id="A0A7T1AM24"/>
<dbReference type="EMBL" id="CP065383">
    <property type="protein sequence ID" value="QPM68404.1"/>
    <property type="molecule type" value="Genomic_DNA"/>
</dbReference>
<reference evidence="2 3" key="1">
    <citation type="journal article" date="2021" name="Nat. Commun.">
        <title>Isolation of a member of the candidate phylum Atribacteria reveals a unique cell membrane structure.</title>
        <authorList>
            <person name="Taiki K."/>
            <person name="Nobu M.K."/>
            <person name="Kusada H."/>
            <person name="Meng X.-Y."/>
            <person name="Hosoki N."/>
            <person name="Uematsu K."/>
            <person name="Yoshioka H."/>
            <person name="Kamagata Y."/>
            <person name="Tamaki H."/>
        </authorList>
    </citation>
    <scope>NUCLEOTIDE SEQUENCE [LARGE SCALE GENOMIC DNA]</scope>
    <source>
        <strain evidence="2 3">RT761</strain>
    </source>
</reference>
<evidence type="ECO:0000259" key="1">
    <source>
        <dbReference type="Pfam" id="PF18480"/>
    </source>
</evidence>
<proteinExistence type="predicted"/>
<accession>A0A7T1AM24</accession>
<dbReference type="RefSeq" id="WP_218110913.1">
    <property type="nucleotide sequence ID" value="NZ_CP065383.1"/>
</dbReference>
<organism evidence="2 3">
    <name type="scientific">Atribacter laminatus</name>
    <dbReference type="NCBI Taxonomy" id="2847778"/>
    <lineage>
        <taxon>Bacteria</taxon>
        <taxon>Pseudomonadati</taxon>
        <taxon>Atribacterota</taxon>
        <taxon>Atribacteria</taxon>
        <taxon>Atribacterales</taxon>
        <taxon>Atribacteraceae</taxon>
        <taxon>Atribacter</taxon>
    </lineage>
</organism>
<dbReference type="InterPro" id="IPR041049">
    <property type="entry name" value="DUF5615"/>
</dbReference>